<dbReference type="Proteomes" id="UP001152795">
    <property type="component" value="Unassembled WGS sequence"/>
</dbReference>
<dbReference type="AlphaFoldDB" id="A0A6S7H3X7"/>
<protein>
    <submittedName>
        <fullName evidence="1">Uncharacterized protein</fullName>
    </submittedName>
</protein>
<dbReference type="OrthoDB" id="5987290at2759"/>
<name>A0A6S7H3X7_PARCT</name>
<keyword evidence="2" id="KW-1185">Reference proteome</keyword>
<sequence>MNNLELLIKKLEVLDIEINIIGDFNFDVGASPPNAPTKHFLDLCNLYQYHQLIKEPTRITERSSTTIDLFITNNPTIYDLSLAPWHIIEEYENDPNLAWDAWKTIFLKISDIHAPKRSRKIRNKHSPWLTPELKKLMFEKDRLKRIASKHDTEHNWS</sequence>
<evidence type="ECO:0000313" key="1">
    <source>
        <dbReference type="EMBL" id="CAB4000375.1"/>
    </source>
</evidence>
<dbReference type="Gene3D" id="3.60.10.10">
    <property type="entry name" value="Endonuclease/exonuclease/phosphatase"/>
    <property type="match status" value="1"/>
</dbReference>
<dbReference type="PANTHER" id="PTHR33395:SF22">
    <property type="entry name" value="REVERSE TRANSCRIPTASE DOMAIN-CONTAINING PROTEIN"/>
    <property type="match status" value="1"/>
</dbReference>
<dbReference type="PANTHER" id="PTHR33395">
    <property type="entry name" value="TRANSCRIPTASE, PUTATIVE-RELATED-RELATED"/>
    <property type="match status" value="1"/>
</dbReference>
<proteinExistence type="predicted"/>
<comment type="caution">
    <text evidence="1">The sequence shown here is derived from an EMBL/GenBank/DDBJ whole genome shotgun (WGS) entry which is preliminary data.</text>
</comment>
<dbReference type="EMBL" id="CACRXK020003823">
    <property type="protein sequence ID" value="CAB4000375.1"/>
    <property type="molecule type" value="Genomic_DNA"/>
</dbReference>
<organism evidence="1 2">
    <name type="scientific">Paramuricea clavata</name>
    <name type="common">Red gorgonian</name>
    <name type="synonym">Violescent sea-whip</name>
    <dbReference type="NCBI Taxonomy" id="317549"/>
    <lineage>
        <taxon>Eukaryota</taxon>
        <taxon>Metazoa</taxon>
        <taxon>Cnidaria</taxon>
        <taxon>Anthozoa</taxon>
        <taxon>Octocorallia</taxon>
        <taxon>Malacalcyonacea</taxon>
        <taxon>Plexauridae</taxon>
        <taxon>Paramuricea</taxon>
    </lineage>
</organism>
<dbReference type="GO" id="GO:0031012">
    <property type="term" value="C:extracellular matrix"/>
    <property type="evidence" value="ECO:0007669"/>
    <property type="project" value="TreeGrafter"/>
</dbReference>
<reference evidence="1" key="1">
    <citation type="submission" date="2020-04" db="EMBL/GenBank/DDBJ databases">
        <authorList>
            <person name="Alioto T."/>
            <person name="Alioto T."/>
            <person name="Gomez Garrido J."/>
        </authorList>
    </citation>
    <scope>NUCLEOTIDE SEQUENCE</scope>
    <source>
        <strain evidence="1">A484AB</strain>
    </source>
</reference>
<dbReference type="InterPro" id="IPR036691">
    <property type="entry name" value="Endo/exonu/phosph_ase_sf"/>
</dbReference>
<accession>A0A6S7H3X7</accession>
<gene>
    <name evidence="1" type="ORF">PACLA_8A066072</name>
</gene>
<feature type="non-terminal residue" evidence="1">
    <location>
        <position position="1"/>
    </location>
</feature>
<evidence type="ECO:0000313" key="2">
    <source>
        <dbReference type="Proteomes" id="UP001152795"/>
    </source>
</evidence>